<evidence type="ECO:0000313" key="3">
    <source>
        <dbReference type="Proteomes" id="UP000276133"/>
    </source>
</evidence>
<accession>A0A3M7QII1</accession>
<reference evidence="2 3" key="1">
    <citation type="journal article" date="2018" name="Sci. Rep.">
        <title>Genomic signatures of local adaptation to the degree of environmental predictability in rotifers.</title>
        <authorList>
            <person name="Franch-Gras L."/>
            <person name="Hahn C."/>
            <person name="Garcia-Roger E.M."/>
            <person name="Carmona M.J."/>
            <person name="Serra M."/>
            <person name="Gomez A."/>
        </authorList>
    </citation>
    <scope>NUCLEOTIDE SEQUENCE [LARGE SCALE GENOMIC DNA]</scope>
    <source>
        <strain evidence="2">HYR1</strain>
    </source>
</reference>
<dbReference type="SUPFAM" id="SSF81321">
    <property type="entry name" value="Family A G protein-coupled receptor-like"/>
    <property type="match status" value="1"/>
</dbReference>
<protein>
    <submittedName>
        <fullName evidence="2">FMRFamide receptor-like</fullName>
    </submittedName>
</protein>
<dbReference type="Gene3D" id="1.20.1070.10">
    <property type="entry name" value="Rhodopsin 7-helix transmembrane proteins"/>
    <property type="match status" value="1"/>
</dbReference>
<sequence>MINQNLKDIIYKILGAYALFLTIAGTVLNLVVFGICIRKRLWRTSTFKLIAVLSLNCIIGLYEWNLKHFIDPFFGVDFNFTSLSWCRLSIFLQYFSLQYSAWIHSSIAMDRLNSIIFQNWKKKYFTGLTPLIYIFFLGLVFIAINFHVLFTNGYSIWVNGTEIIVCYAQPDYDYTLFNTFGKIAKKNLKKEDENKFNSNLENINLIIFPGSPFSTQKNNHSTQFQNAQHKMISSQHKN</sequence>
<evidence type="ECO:0000313" key="2">
    <source>
        <dbReference type="EMBL" id="RNA11052.1"/>
    </source>
</evidence>
<keyword evidence="2" id="KW-0675">Receptor</keyword>
<dbReference type="Proteomes" id="UP000276133">
    <property type="component" value="Unassembled WGS sequence"/>
</dbReference>
<proteinExistence type="predicted"/>
<name>A0A3M7QII1_BRAPC</name>
<comment type="caution">
    <text evidence="2">The sequence shown here is derived from an EMBL/GenBank/DDBJ whole genome shotgun (WGS) entry which is preliminary data.</text>
</comment>
<organism evidence="2 3">
    <name type="scientific">Brachionus plicatilis</name>
    <name type="common">Marine rotifer</name>
    <name type="synonym">Brachionus muelleri</name>
    <dbReference type="NCBI Taxonomy" id="10195"/>
    <lineage>
        <taxon>Eukaryota</taxon>
        <taxon>Metazoa</taxon>
        <taxon>Spiralia</taxon>
        <taxon>Gnathifera</taxon>
        <taxon>Rotifera</taxon>
        <taxon>Eurotatoria</taxon>
        <taxon>Monogononta</taxon>
        <taxon>Pseudotrocha</taxon>
        <taxon>Ploima</taxon>
        <taxon>Brachionidae</taxon>
        <taxon>Brachionus</taxon>
    </lineage>
</organism>
<dbReference type="AlphaFoldDB" id="A0A3M7QII1"/>
<dbReference type="OrthoDB" id="9983318at2759"/>
<keyword evidence="1" id="KW-0472">Membrane</keyword>
<evidence type="ECO:0000256" key="1">
    <source>
        <dbReference type="SAM" id="Phobius"/>
    </source>
</evidence>
<gene>
    <name evidence="2" type="ORF">BpHYR1_030985</name>
</gene>
<keyword evidence="3" id="KW-1185">Reference proteome</keyword>
<dbReference type="EMBL" id="REGN01006059">
    <property type="protein sequence ID" value="RNA11052.1"/>
    <property type="molecule type" value="Genomic_DNA"/>
</dbReference>
<feature type="transmembrane region" description="Helical" evidence="1">
    <location>
        <begin position="124"/>
        <end position="150"/>
    </location>
</feature>
<feature type="transmembrane region" description="Helical" evidence="1">
    <location>
        <begin position="13"/>
        <end position="33"/>
    </location>
</feature>
<feature type="transmembrane region" description="Helical" evidence="1">
    <location>
        <begin position="82"/>
        <end position="103"/>
    </location>
</feature>
<keyword evidence="1" id="KW-1133">Transmembrane helix</keyword>
<feature type="transmembrane region" description="Helical" evidence="1">
    <location>
        <begin position="45"/>
        <end position="62"/>
    </location>
</feature>
<keyword evidence="1" id="KW-0812">Transmembrane</keyword>
<dbReference type="CDD" id="cd00637">
    <property type="entry name" value="7tm_classA_rhodopsin-like"/>
    <property type="match status" value="1"/>
</dbReference>